<dbReference type="InParanoid" id="A0A067M9W2"/>
<organism evidence="1 2">
    <name type="scientific">Botryobasidium botryosum (strain FD-172 SS1)</name>
    <dbReference type="NCBI Taxonomy" id="930990"/>
    <lineage>
        <taxon>Eukaryota</taxon>
        <taxon>Fungi</taxon>
        <taxon>Dikarya</taxon>
        <taxon>Basidiomycota</taxon>
        <taxon>Agaricomycotina</taxon>
        <taxon>Agaricomycetes</taxon>
        <taxon>Cantharellales</taxon>
        <taxon>Botryobasidiaceae</taxon>
        <taxon>Botryobasidium</taxon>
    </lineage>
</organism>
<sequence length="158" mass="17458">MNDVNSGKEANEIRAPDGFKSAGDYEVIVDSLVGLWRGQDCGSCVGFRACACACVRCSLVIGWRRLVTPGLSLTYELDGRPRLGNDTRKRHDNDTKQTFASEALFEPRTCPAQPLRRVRAQGEPKFQKLRALIEKIIHACKGEISDGDIIAAFVNTFL</sequence>
<dbReference type="HOGENOM" id="CLU_1669108_0_0_1"/>
<name>A0A067M9W2_BOTB1</name>
<accession>A0A067M9W2</accession>
<protein>
    <submittedName>
        <fullName evidence="1">Uncharacterized protein</fullName>
    </submittedName>
</protein>
<dbReference type="AlphaFoldDB" id="A0A067M9W2"/>
<gene>
    <name evidence="1" type="ORF">BOTBODRAFT_147206</name>
</gene>
<dbReference type="Proteomes" id="UP000027195">
    <property type="component" value="Unassembled WGS sequence"/>
</dbReference>
<proteinExistence type="predicted"/>
<evidence type="ECO:0000313" key="1">
    <source>
        <dbReference type="EMBL" id="KDQ11495.1"/>
    </source>
</evidence>
<keyword evidence="2" id="KW-1185">Reference proteome</keyword>
<reference evidence="2" key="1">
    <citation type="journal article" date="2014" name="Proc. Natl. Acad. Sci. U.S.A.">
        <title>Extensive sampling of basidiomycete genomes demonstrates inadequacy of the white-rot/brown-rot paradigm for wood decay fungi.</title>
        <authorList>
            <person name="Riley R."/>
            <person name="Salamov A.A."/>
            <person name="Brown D.W."/>
            <person name="Nagy L.G."/>
            <person name="Floudas D."/>
            <person name="Held B.W."/>
            <person name="Levasseur A."/>
            <person name="Lombard V."/>
            <person name="Morin E."/>
            <person name="Otillar R."/>
            <person name="Lindquist E.A."/>
            <person name="Sun H."/>
            <person name="LaButti K.M."/>
            <person name="Schmutz J."/>
            <person name="Jabbour D."/>
            <person name="Luo H."/>
            <person name="Baker S.E."/>
            <person name="Pisabarro A.G."/>
            <person name="Walton J.D."/>
            <person name="Blanchette R.A."/>
            <person name="Henrissat B."/>
            <person name="Martin F."/>
            <person name="Cullen D."/>
            <person name="Hibbett D.S."/>
            <person name="Grigoriev I.V."/>
        </authorList>
    </citation>
    <scope>NUCLEOTIDE SEQUENCE [LARGE SCALE GENOMIC DNA]</scope>
    <source>
        <strain evidence="2">FD-172 SS1</strain>
    </source>
</reference>
<evidence type="ECO:0000313" key="2">
    <source>
        <dbReference type="Proteomes" id="UP000027195"/>
    </source>
</evidence>
<dbReference type="EMBL" id="KL198058">
    <property type="protein sequence ID" value="KDQ11495.1"/>
    <property type="molecule type" value="Genomic_DNA"/>
</dbReference>